<evidence type="ECO:0000313" key="6">
    <source>
        <dbReference type="Proteomes" id="UP000274511"/>
    </source>
</evidence>
<dbReference type="GeneID" id="61122347"/>
<dbReference type="HAMAP" id="MF_01945">
    <property type="entry name" value="Lipid_A_LpxT"/>
    <property type="match status" value="1"/>
</dbReference>
<keyword evidence="1" id="KW-1133">Transmembrane helix</keyword>
<feature type="domain" description="Phosphatidic acid phosphatase type 2/haloperoxidase" evidence="2">
    <location>
        <begin position="89"/>
        <end position="210"/>
    </location>
</feature>
<dbReference type="STRING" id="1172565.AU508_07340"/>
<reference evidence="3 5" key="1">
    <citation type="submission" date="2016-02" db="EMBL/GenBank/DDBJ databases">
        <title>Species-wide whole genome sequencing reveals diversity, host range in Lonsdalea quercina.</title>
        <authorList>
            <person name="Li Y."/>
        </authorList>
    </citation>
    <scope>NUCLEOTIDE SEQUENCE [LARGE SCALE GENOMIC DNA]</scope>
    <source>
        <strain evidence="3 5">CFCC 12721</strain>
    </source>
</reference>
<dbReference type="UniPathway" id="UPA00030"/>
<feature type="transmembrane region" description="Helical" evidence="1">
    <location>
        <begin position="92"/>
        <end position="113"/>
    </location>
</feature>
<comment type="function">
    <text evidence="1">Involved in the modification of the lipid A domain of lipopolysaccharides (LPS). Transfers a phosphate group from undecaprenyl pyrophosphate (C55-PP) to lipid A to form lipid A 1-diphosphate. Contributes to the recycling of undecaprenyl phosphate (C55-P).</text>
</comment>
<dbReference type="CDD" id="cd01610">
    <property type="entry name" value="PAP2_like"/>
    <property type="match status" value="1"/>
</dbReference>
<feature type="transmembrane region" description="Helical" evidence="1">
    <location>
        <begin position="191"/>
        <end position="212"/>
    </location>
</feature>
<dbReference type="GO" id="GO:0009103">
    <property type="term" value="P:lipopolysaccharide biosynthetic process"/>
    <property type="evidence" value="ECO:0007669"/>
    <property type="project" value="UniProtKB-UniRule"/>
</dbReference>
<dbReference type="InterPro" id="IPR032908">
    <property type="entry name" value="LpxT"/>
</dbReference>
<feature type="transmembrane region" description="Helical" evidence="1">
    <location>
        <begin position="152"/>
        <end position="179"/>
    </location>
</feature>
<feature type="transmembrane region" description="Helical" evidence="1">
    <location>
        <begin position="64"/>
        <end position="80"/>
    </location>
</feature>
<dbReference type="GO" id="GO:0050380">
    <property type="term" value="F:undecaprenyl-diphosphatase activity"/>
    <property type="evidence" value="ECO:0007669"/>
    <property type="project" value="InterPro"/>
</dbReference>
<evidence type="ECO:0000256" key="1">
    <source>
        <dbReference type="HAMAP-Rule" id="MF_01945"/>
    </source>
</evidence>
<keyword evidence="1" id="KW-0997">Cell inner membrane</keyword>
<protein>
    <recommendedName>
        <fullName evidence="1">Lipid A 1-diphosphate synthase</fullName>
        <ecNumber evidence="1">2.7.4.29</ecNumber>
    </recommendedName>
    <alternativeName>
        <fullName evidence="1">Kdo(2)-lipid A phosphotransferase</fullName>
    </alternativeName>
    <alternativeName>
        <fullName evidence="1">Undecaprenyl pyrophosphate:lipid A 1-phosphate phosphotransferase</fullName>
    </alternativeName>
</protein>
<reference evidence="4 6" key="2">
    <citation type="submission" date="2018-10" db="EMBL/GenBank/DDBJ databases">
        <title>New species genome.</title>
        <authorList>
            <person name="Li Y."/>
        </authorList>
    </citation>
    <scope>NUCLEOTIDE SEQUENCE [LARGE SCALE GENOMIC DNA]</scope>
    <source>
        <strain evidence="4 6">L6_4B</strain>
    </source>
</reference>
<comment type="similarity">
    <text evidence="1">Belongs to the LpxT phosphotransferase family.</text>
</comment>
<keyword evidence="5" id="KW-1185">Reference proteome</keyword>
<dbReference type="InterPro" id="IPR000326">
    <property type="entry name" value="PAP2/HPO"/>
</dbReference>
<dbReference type="GO" id="GO:0016776">
    <property type="term" value="F:phosphotransferase activity, phosphate group as acceptor"/>
    <property type="evidence" value="ECO:0007669"/>
    <property type="project" value="UniProtKB-UniRule"/>
</dbReference>
<accession>A0A3N0UJ40</accession>
<evidence type="ECO:0000313" key="4">
    <source>
        <dbReference type="EMBL" id="ROH80560.1"/>
    </source>
</evidence>
<dbReference type="Pfam" id="PF01569">
    <property type="entry name" value="PAP2"/>
    <property type="match status" value="1"/>
</dbReference>
<name>A0A3N0UJ40_9GAMM</name>
<dbReference type="SMART" id="SM00014">
    <property type="entry name" value="acidPPc"/>
    <property type="match status" value="1"/>
</dbReference>
<keyword evidence="1" id="KW-1003">Cell membrane</keyword>
<keyword evidence="1" id="KW-0448">Lipopolysaccharide biosynthesis</keyword>
<dbReference type="InterPro" id="IPR036938">
    <property type="entry name" value="PAP2/HPO_sf"/>
</dbReference>
<comment type="caution">
    <text evidence="4">The sequence shown here is derived from an EMBL/GenBank/DDBJ whole genome shotgun (WGS) entry which is preliminary data.</text>
</comment>
<keyword evidence="1" id="KW-0808">Transferase</keyword>
<dbReference type="GO" id="GO:0043165">
    <property type="term" value="P:Gram-negative-bacterium-type cell outer membrane assembly"/>
    <property type="evidence" value="ECO:0007669"/>
    <property type="project" value="InterPro"/>
</dbReference>
<dbReference type="GO" id="GO:0005886">
    <property type="term" value="C:plasma membrane"/>
    <property type="evidence" value="ECO:0007669"/>
    <property type="project" value="UniProtKB-SubCell"/>
</dbReference>
<dbReference type="Proteomes" id="UP000250186">
    <property type="component" value="Unassembled WGS sequence"/>
</dbReference>
<dbReference type="Proteomes" id="UP000274511">
    <property type="component" value="Unassembled WGS sequence"/>
</dbReference>
<dbReference type="Gene3D" id="1.20.144.10">
    <property type="entry name" value="Phosphatidic acid phosphatase type 2/haloperoxidase"/>
    <property type="match status" value="1"/>
</dbReference>
<comment type="subcellular location">
    <subcellularLocation>
        <location evidence="1">Cell inner membrane</location>
        <topology evidence="1">Multi-pass membrane protein</topology>
    </subcellularLocation>
    <text evidence="1">Transferase activity takes place on the periplamic side of the inner membrane.</text>
</comment>
<organism evidence="4 6">
    <name type="scientific">Lonsdalea populi</name>
    <dbReference type="NCBI Taxonomy" id="1172565"/>
    <lineage>
        <taxon>Bacteria</taxon>
        <taxon>Pseudomonadati</taxon>
        <taxon>Pseudomonadota</taxon>
        <taxon>Gammaproteobacteria</taxon>
        <taxon>Enterobacterales</taxon>
        <taxon>Pectobacteriaceae</taxon>
        <taxon>Lonsdalea</taxon>
    </lineage>
</organism>
<dbReference type="EMBL" id="RJUJ01000007">
    <property type="protein sequence ID" value="ROH80560.1"/>
    <property type="molecule type" value="Genomic_DNA"/>
</dbReference>
<dbReference type="AlphaFoldDB" id="A0A3N0UJ40"/>
<evidence type="ECO:0000313" key="3">
    <source>
        <dbReference type="EMBL" id="RAT34078.1"/>
    </source>
</evidence>
<sequence>MSKRNIPVILLLNAIGIALFLSWYLPANHGFWFAIDESIFFYFNQPLSTHHAFLMLVAMTNNRAFDGCSLLAMGALYLSFYLKATQVDRRRLLILGIVMLLTAVVLNQLGHLLPAQHASPSLFFEHINRVGELTGIPTKDASRDSFPGDHGMMLMIFAAFMLRYFGVKAFSIGVLITIVFSLPRVMIGAHWFTDIAVGSLSVALVGLSWWLLTPASDALLNALNRRLPGKYRPTDASH</sequence>
<keyword evidence="1" id="KW-0472">Membrane</keyword>
<dbReference type="OrthoDB" id="8477781at2"/>
<dbReference type="RefSeq" id="WP_085684660.1">
    <property type="nucleotide sequence ID" value="NZ_CP065534.1"/>
</dbReference>
<evidence type="ECO:0000313" key="5">
    <source>
        <dbReference type="Proteomes" id="UP000250186"/>
    </source>
</evidence>
<comment type="pathway">
    <text evidence="1">Bacterial outer membrane biogenesis; lipopolysaccharide biosynthesis.</text>
</comment>
<gene>
    <name evidence="1" type="primary">lpxT</name>
    <name evidence="3" type="ORF">AU492_09185</name>
    <name evidence="4" type="ORF">EC392_08375</name>
</gene>
<dbReference type="EC" id="2.7.4.29" evidence="1"/>
<dbReference type="GO" id="GO:0009245">
    <property type="term" value="P:lipid A biosynthetic process"/>
    <property type="evidence" value="ECO:0007669"/>
    <property type="project" value="UniProtKB-UniRule"/>
</dbReference>
<dbReference type="SUPFAM" id="SSF48317">
    <property type="entry name" value="Acid phosphatase/Vanadium-dependent haloperoxidase"/>
    <property type="match status" value="1"/>
</dbReference>
<proteinExistence type="inferred from homology"/>
<feature type="transmembrane region" description="Helical" evidence="1">
    <location>
        <begin position="7"/>
        <end position="25"/>
    </location>
</feature>
<comment type="catalytic activity">
    <reaction evidence="1">
        <text>an alpha-Kdo-(2-&gt;4)-alpha-Kdo-(2-&gt;6)-lipid A + di-trans,octa-cis-undecaprenyl diphosphate = an alpha-D-Kdo-(2-&gt;4)-alpha-D-Kdo-(2-&gt;6)-lipid A 1-diphosphate + di-trans,octa-cis-undecaprenyl phosphate</text>
        <dbReference type="Rhea" id="RHEA:74291"/>
        <dbReference type="ChEBI" id="CHEBI:58405"/>
        <dbReference type="ChEBI" id="CHEBI:60392"/>
        <dbReference type="ChEBI" id="CHEBI:176431"/>
        <dbReference type="ChEBI" id="CHEBI:193150"/>
        <dbReference type="EC" id="2.7.4.29"/>
    </reaction>
</comment>
<keyword evidence="1" id="KW-0812">Transmembrane</keyword>
<evidence type="ECO:0000259" key="2">
    <source>
        <dbReference type="SMART" id="SM00014"/>
    </source>
</evidence>
<dbReference type="EMBL" id="LUSW01000018">
    <property type="protein sequence ID" value="RAT34078.1"/>
    <property type="molecule type" value="Genomic_DNA"/>
</dbReference>